<dbReference type="PANTHER" id="PTHR20903:SF0">
    <property type="entry name" value="PREFOLDIN SUBUNIT 1"/>
    <property type="match status" value="1"/>
</dbReference>
<evidence type="ECO:0000256" key="1">
    <source>
        <dbReference type="ARBA" id="ARBA00023186"/>
    </source>
</evidence>
<keyword evidence="1" id="KW-0143">Chaperone</keyword>
<evidence type="ECO:0000256" key="2">
    <source>
        <dbReference type="SAM" id="Coils"/>
    </source>
</evidence>
<reference evidence="3 4" key="1">
    <citation type="journal article" date="2018" name="PLoS Genet.">
        <title>Population sequencing reveals clonal diversity and ancestral inbreeding in the grapevine cultivar Chardonnay.</title>
        <authorList>
            <person name="Roach M.J."/>
            <person name="Johnson D.L."/>
            <person name="Bohlmann J."/>
            <person name="van Vuuren H.J."/>
            <person name="Jones S.J."/>
            <person name="Pretorius I.S."/>
            <person name="Schmidt S.A."/>
            <person name="Borneman A.R."/>
        </authorList>
    </citation>
    <scope>NUCLEOTIDE SEQUENCE [LARGE SCALE GENOMIC DNA]</scope>
    <source>
        <strain evidence="4">cv. Chardonnay</strain>
        <tissue evidence="3">Leaf</tissue>
    </source>
</reference>
<keyword evidence="2" id="KW-0175">Coiled coil</keyword>
<evidence type="ECO:0000313" key="4">
    <source>
        <dbReference type="Proteomes" id="UP000288805"/>
    </source>
</evidence>
<sequence length="188" mass="20957">MPPPIIFTILLTDDLLPKGLSLILNLLYKILVLLLGVETDMLDAKPVATLDVIGKLQSKFDGAFLDDPLYIESSFCGLHLVWPSIPVFWCDNIELSKLTVLPGQFILRFVLEPKSALMSEQEQKLKDNEAAIAGLQTSKEYLEKQMAEVENNLRELLQQDPGLARQIISMTEATVANFCDHCSGVKEP</sequence>
<feature type="coiled-coil region" evidence="2">
    <location>
        <begin position="118"/>
        <end position="159"/>
    </location>
</feature>
<dbReference type="SUPFAM" id="SSF46579">
    <property type="entry name" value="Prefoldin"/>
    <property type="match status" value="1"/>
</dbReference>
<evidence type="ECO:0000313" key="3">
    <source>
        <dbReference type="EMBL" id="RVW59221.1"/>
    </source>
</evidence>
<dbReference type="PANTHER" id="PTHR20903">
    <property type="entry name" value="PREFOLDIN SUBUNIT 1-RELATED"/>
    <property type="match status" value="1"/>
</dbReference>
<accession>A0A438FGZ9</accession>
<name>A0A438FGZ9_VITVI</name>
<organism evidence="3 4">
    <name type="scientific">Vitis vinifera</name>
    <name type="common">Grape</name>
    <dbReference type="NCBI Taxonomy" id="29760"/>
    <lineage>
        <taxon>Eukaryota</taxon>
        <taxon>Viridiplantae</taxon>
        <taxon>Streptophyta</taxon>
        <taxon>Embryophyta</taxon>
        <taxon>Tracheophyta</taxon>
        <taxon>Spermatophyta</taxon>
        <taxon>Magnoliopsida</taxon>
        <taxon>eudicotyledons</taxon>
        <taxon>Gunneridae</taxon>
        <taxon>Pentapetalae</taxon>
        <taxon>rosids</taxon>
        <taxon>Vitales</taxon>
        <taxon>Vitaceae</taxon>
        <taxon>Viteae</taxon>
        <taxon>Vitis</taxon>
    </lineage>
</organism>
<protein>
    <submittedName>
        <fullName evidence="3">Uncharacterized protein</fullName>
    </submittedName>
</protein>
<gene>
    <name evidence="3" type="ORF">CK203_111096</name>
</gene>
<proteinExistence type="predicted"/>
<dbReference type="Proteomes" id="UP000288805">
    <property type="component" value="Unassembled WGS sequence"/>
</dbReference>
<comment type="caution">
    <text evidence="3">The sequence shown here is derived from an EMBL/GenBank/DDBJ whole genome shotgun (WGS) entry which is preliminary data.</text>
</comment>
<dbReference type="EMBL" id="QGNW01000902">
    <property type="protein sequence ID" value="RVW59221.1"/>
    <property type="molecule type" value="Genomic_DNA"/>
</dbReference>
<dbReference type="AlphaFoldDB" id="A0A438FGZ9"/>